<feature type="domain" description="C2H2-type" evidence="5">
    <location>
        <begin position="50"/>
        <end position="77"/>
    </location>
</feature>
<evidence type="ECO:0000313" key="6">
    <source>
        <dbReference type="EMBL" id="CAG6736449.1"/>
    </source>
</evidence>
<sequence length="128" mass="14952">MYLVIFADSCEENQKCIHCSDFSTQDISFLVSHCRTCSAMPRPDPFRQKFVCYACDYYTYLLGNIKSHIRKHTGEKPYKCKACPYKVATLSGLQSHEKFIHSKQNVHARVSKEYTKVKKYITKKPKEK</sequence>
<dbReference type="SMART" id="SM00355">
    <property type="entry name" value="ZnF_C2H2"/>
    <property type="match status" value="2"/>
</dbReference>
<reference evidence="6" key="1">
    <citation type="submission" date="2021-05" db="EMBL/GenBank/DDBJ databases">
        <authorList>
            <person name="Alioto T."/>
            <person name="Alioto T."/>
            <person name="Gomez Garrido J."/>
        </authorList>
    </citation>
    <scope>NUCLEOTIDE SEQUENCE</scope>
</reference>
<dbReference type="GO" id="GO:0005634">
    <property type="term" value="C:nucleus"/>
    <property type="evidence" value="ECO:0007669"/>
    <property type="project" value="UniProtKB-ARBA"/>
</dbReference>
<evidence type="ECO:0000256" key="2">
    <source>
        <dbReference type="ARBA" id="ARBA00022771"/>
    </source>
</evidence>
<keyword evidence="1" id="KW-0479">Metal-binding</keyword>
<dbReference type="PROSITE" id="PS00028">
    <property type="entry name" value="ZINC_FINGER_C2H2_1"/>
    <property type="match status" value="1"/>
</dbReference>
<organism evidence="6">
    <name type="scientific">Cacopsylla melanoneura</name>
    <dbReference type="NCBI Taxonomy" id="428564"/>
    <lineage>
        <taxon>Eukaryota</taxon>
        <taxon>Metazoa</taxon>
        <taxon>Ecdysozoa</taxon>
        <taxon>Arthropoda</taxon>
        <taxon>Hexapoda</taxon>
        <taxon>Insecta</taxon>
        <taxon>Pterygota</taxon>
        <taxon>Neoptera</taxon>
        <taxon>Paraneoptera</taxon>
        <taxon>Hemiptera</taxon>
        <taxon>Sternorrhyncha</taxon>
        <taxon>Psylloidea</taxon>
        <taxon>Psyllidae</taxon>
        <taxon>Psyllinae</taxon>
        <taxon>Cacopsylla</taxon>
    </lineage>
</organism>
<dbReference type="FunFam" id="3.30.160.60:FF:000446">
    <property type="entry name" value="Zinc finger protein"/>
    <property type="match status" value="1"/>
</dbReference>
<dbReference type="AlphaFoldDB" id="A0A8D8YX56"/>
<dbReference type="EMBL" id="HBUF01563004">
    <property type="protein sequence ID" value="CAG6763246.1"/>
    <property type="molecule type" value="Transcribed_RNA"/>
</dbReference>
<evidence type="ECO:0000256" key="4">
    <source>
        <dbReference type="PROSITE-ProRule" id="PRU00042"/>
    </source>
</evidence>
<name>A0A8D8YX56_9HEMI</name>
<dbReference type="InterPro" id="IPR036236">
    <property type="entry name" value="Znf_C2H2_sf"/>
</dbReference>
<dbReference type="GO" id="GO:0008270">
    <property type="term" value="F:zinc ion binding"/>
    <property type="evidence" value="ECO:0007669"/>
    <property type="project" value="UniProtKB-KW"/>
</dbReference>
<protein>
    <submittedName>
        <fullName evidence="6">Zinc finger protein 513</fullName>
    </submittedName>
</protein>
<accession>A0A8D8YX56</accession>
<evidence type="ECO:0000256" key="3">
    <source>
        <dbReference type="ARBA" id="ARBA00022833"/>
    </source>
</evidence>
<dbReference type="SUPFAM" id="SSF57667">
    <property type="entry name" value="beta-beta-alpha zinc fingers"/>
    <property type="match status" value="1"/>
</dbReference>
<dbReference type="EMBL" id="HBUF01399351">
    <property type="protein sequence ID" value="CAG6736449.1"/>
    <property type="molecule type" value="Transcribed_RNA"/>
</dbReference>
<proteinExistence type="predicted"/>
<evidence type="ECO:0000256" key="1">
    <source>
        <dbReference type="ARBA" id="ARBA00022723"/>
    </source>
</evidence>
<keyword evidence="2 4" id="KW-0863">Zinc-finger</keyword>
<feature type="domain" description="C2H2-type" evidence="5">
    <location>
        <begin position="78"/>
        <end position="106"/>
    </location>
</feature>
<dbReference type="InterPro" id="IPR013087">
    <property type="entry name" value="Znf_C2H2_type"/>
</dbReference>
<keyword evidence="3" id="KW-0862">Zinc</keyword>
<dbReference type="Gene3D" id="3.30.160.60">
    <property type="entry name" value="Classic Zinc Finger"/>
    <property type="match status" value="2"/>
</dbReference>
<evidence type="ECO:0000259" key="5">
    <source>
        <dbReference type="PROSITE" id="PS50157"/>
    </source>
</evidence>
<dbReference type="PROSITE" id="PS50157">
    <property type="entry name" value="ZINC_FINGER_C2H2_2"/>
    <property type="match status" value="2"/>
</dbReference>
<dbReference type="EMBL" id="HBUF01215902">
    <property type="protein sequence ID" value="CAG6667182.1"/>
    <property type="molecule type" value="Transcribed_RNA"/>
</dbReference>